<reference evidence="2" key="1">
    <citation type="submission" date="2021-02" db="EMBL/GenBank/DDBJ databases">
        <authorList>
            <person name="Dougan E. K."/>
            <person name="Rhodes N."/>
            <person name="Thang M."/>
            <person name="Chan C."/>
        </authorList>
    </citation>
    <scope>NUCLEOTIDE SEQUENCE</scope>
</reference>
<dbReference type="AlphaFoldDB" id="A0A813JHZ9"/>
<accession>A0A813JHZ9</accession>
<keyword evidence="1" id="KW-0732">Signal</keyword>
<dbReference type="Proteomes" id="UP000626109">
    <property type="component" value="Unassembled WGS sequence"/>
</dbReference>
<dbReference type="EMBL" id="CAJNNW010025619">
    <property type="protein sequence ID" value="CAE8677799.1"/>
    <property type="molecule type" value="Genomic_DNA"/>
</dbReference>
<organism evidence="2 3">
    <name type="scientific">Polarella glacialis</name>
    <name type="common">Dinoflagellate</name>
    <dbReference type="NCBI Taxonomy" id="89957"/>
    <lineage>
        <taxon>Eukaryota</taxon>
        <taxon>Sar</taxon>
        <taxon>Alveolata</taxon>
        <taxon>Dinophyceae</taxon>
        <taxon>Suessiales</taxon>
        <taxon>Suessiaceae</taxon>
        <taxon>Polarella</taxon>
    </lineage>
</organism>
<feature type="chain" id="PRO_5032789837" description="Secreted protein" evidence="1">
    <location>
        <begin position="24"/>
        <end position="146"/>
    </location>
</feature>
<evidence type="ECO:0000256" key="1">
    <source>
        <dbReference type="SAM" id="SignalP"/>
    </source>
</evidence>
<comment type="caution">
    <text evidence="2">The sequence shown here is derived from an EMBL/GenBank/DDBJ whole genome shotgun (WGS) entry which is preliminary data.</text>
</comment>
<protein>
    <recommendedName>
        <fullName evidence="4">Secreted protein</fullName>
    </recommendedName>
</protein>
<evidence type="ECO:0000313" key="3">
    <source>
        <dbReference type="Proteomes" id="UP000626109"/>
    </source>
</evidence>
<feature type="signal peptide" evidence="1">
    <location>
        <begin position="1"/>
        <end position="23"/>
    </location>
</feature>
<name>A0A813JHZ9_POLGL</name>
<proteinExistence type="predicted"/>
<evidence type="ECO:0008006" key="4">
    <source>
        <dbReference type="Google" id="ProtNLM"/>
    </source>
</evidence>
<gene>
    <name evidence="2" type="ORF">PGLA2088_LOCUS20465</name>
</gene>
<sequence>MVAMVASTMVAMVAATASPPSTASSPPSTAASPPSTNVQLSLFWQIRVGSGIQMHFWETCVGSVVHLHFWETFFPTHAFKPPTPEASVTTTARKEPETGMIDMLGIRYAPLTLSERLGKTIRSLKITMQTGKFHNSEKEKEHVVFT</sequence>
<evidence type="ECO:0000313" key="2">
    <source>
        <dbReference type="EMBL" id="CAE8677799.1"/>
    </source>
</evidence>